<gene>
    <name evidence="1" type="ORF">LOY88_001017</name>
</gene>
<evidence type="ECO:0000313" key="1">
    <source>
        <dbReference type="EMBL" id="KAI2391791.1"/>
    </source>
</evidence>
<accession>A0ACB8V3M3</accession>
<name>A0ACB8V3M3_9EURO</name>
<dbReference type="EMBL" id="JALBCA010000010">
    <property type="protein sequence ID" value="KAI2391791.1"/>
    <property type="molecule type" value="Genomic_DNA"/>
</dbReference>
<reference evidence="1" key="1">
    <citation type="journal article" date="2022" name="bioRxiv">
        <title>Population genetic analysis of Ophidiomyces ophidiicola, the causative agent of snake fungal disease, indicates recent introductions to the USA.</title>
        <authorList>
            <person name="Ladner J.T."/>
            <person name="Palmer J.M."/>
            <person name="Ettinger C.L."/>
            <person name="Stajich J.E."/>
            <person name="Farrell T.M."/>
            <person name="Glorioso B.M."/>
            <person name="Lawson B."/>
            <person name="Price S.J."/>
            <person name="Stengle A.G."/>
            <person name="Grear D.A."/>
            <person name="Lorch J.M."/>
        </authorList>
    </citation>
    <scope>NUCLEOTIDE SEQUENCE</scope>
    <source>
        <strain evidence="1">NWHC 24266-5</strain>
    </source>
</reference>
<sequence>MKLDVPKFMAMIAVVLTMVAPVLGFWRLPCRGVLGVARMDPIFEPGRPSPHAHSIVGGGNFALNTSSEDLLGSSCTSCEVAQDKSAYWTPSLYFIHESGKAELVDQTGGMLIYYLPRGPNVLAFPRGLRMVAGDNYQRNFTISDGDRPKSSWTKEDKSQLALGQRALGFNCLNYKAQPEPSLFRHALPDRRMLDEKCLDGLRTEIVFPSCWNGKDLDSPDHKSHVAYPDLVDNGVCPEGFDKRIVMLMYETIWNTNAFKGLPGEFVFSNGDPTGYGYHGDFIEGWQETVLQNAIDQCTNLSGRVEDCPLFKLQSEDDQRKCKLVKPAALGGELYSLTNGGLPGNVPIMRGPGYAMPEGTPSEGTPSAPEKVSSSSPPTISSPKVKLPLPSMPVPSIPEAPVSSKPEAPVLSKPEVPALSKPETTAMFSSETTVPQPIVTPPPETKSKEADSKSNGAEVPYATSYSTDGPVVYEIVYVRKIVTETVTATATQLAKRHEKHNAVIGRFFRHRHGRSFNKA</sequence>
<protein>
    <submittedName>
        <fullName evidence="1">Uncharacterized protein</fullName>
    </submittedName>
</protein>
<proteinExistence type="predicted"/>
<comment type="caution">
    <text evidence="1">The sequence shown here is derived from an EMBL/GenBank/DDBJ whole genome shotgun (WGS) entry which is preliminary data.</text>
</comment>
<organism evidence="1">
    <name type="scientific">Ophidiomyces ophidiicola</name>
    <dbReference type="NCBI Taxonomy" id="1387563"/>
    <lineage>
        <taxon>Eukaryota</taxon>
        <taxon>Fungi</taxon>
        <taxon>Dikarya</taxon>
        <taxon>Ascomycota</taxon>
        <taxon>Pezizomycotina</taxon>
        <taxon>Eurotiomycetes</taxon>
        <taxon>Eurotiomycetidae</taxon>
        <taxon>Onygenales</taxon>
        <taxon>Onygenaceae</taxon>
        <taxon>Ophidiomyces</taxon>
    </lineage>
</organism>